<dbReference type="Pfam" id="PF00528">
    <property type="entry name" value="BPD_transp_1"/>
    <property type="match status" value="1"/>
</dbReference>
<dbReference type="PANTHER" id="PTHR43357">
    <property type="entry name" value="INNER MEMBRANE ABC TRANSPORTER PERMEASE PROTEIN YDCV"/>
    <property type="match status" value="1"/>
</dbReference>
<evidence type="ECO:0000256" key="2">
    <source>
        <dbReference type="ARBA" id="ARBA00022448"/>
    </source>
</evidence>
<dbReference type="CDD" id="cd06261">
    <property type="entry name" value="TM_PBP2"/>
    <property type="match status" value="1"/>
</dbReference>
<feature type="transmembrane region" description="Helical" evidence="8">
    <location>
        <begin position="20"/>
        <end position="45"/>
    </location>
</feature>
<sequence>MIEMFSFPAYVTIWGRLGRWAHVILSVAVLVFLISPILVVMPLSFNSQPYFTYPMPGVSLRWYEDFLNSPEWMLALKNTLIVGVVSTLLATSLGVMASLGLTHPRLKGRALITGILVSPMIVPLIITAVGVYFAFSPFGLVNSLTGLIFAHAALGVPFVVVTVTATLAGFNETLSRAGRSLGASPLRVFMQVKLPIIAPGVISGALFAFATSFDEIVVALFLTGTDQRTVPRQMWAGIREQLSPTILAVASVLVVISTLLLITLELLRRRTERLRGTANQF</sequence>
<gene>
    <name evidence="10" type="primary">potC</name>
    <name evidence="10" type="ORF">BN2476_300057</name>
</gene>
<dbReference type="InterPro" id="IPR035906">
    <property type="entry name" value="MetI-like_sf"/>
</dbReference>
<keyword evidence="5 8" id="KW-0812">Transmembrane</keyword>
<dbReference type="SUPFAM" id="SSF161098">
    <property type="entry name" value="MetI-like"/>
    <property type="match status" value="1"/>
</dbReference>
<dbReference type="PANTHER" id="PTHR43357:SF4">
    <property type="entry name" value="INNER MEMBRANE ABC TRANSPORTER PERMEASE PROTEIN YDCV"/>
    <property type="match status" value="1"/>
</dbReference>
<proteinExistence type="inferred from homology"/>
<feature type="transmembrane region" description="Helical" evidence="8">
    <location>
        <begin position="111"/>
        <end position="135"/>
    </location>
</feature>
<evidence type="ECO:0000256" key="3">
    <source>
        <dbReference type="ARBA" id="ARBA00022475"/>
    </source>
</evidence>
<dbReference type="EMBL" id="CYGY02000030">
    <property type="protein sequence ID" value="SIT41539.1"/>
    <property type="molecule type" value="Genomic_DNA"/>
</dbReference>
<feature type="transmembrane region" description="Helical" evidence="8">
    <location>
        <begin position="196"/>
        <end position="222"/>
    </location>
</feature>
<dbReference type="Gene3D" id="1.10.3720.10">
    <property type="entry name" value="MetI-like"/>
    <property type="match status" value="1"/>
</dbReference>
<evidence type="ECO:0000256" key="5">
    <source>
        <dbReference type="ARBA" id="ARBA00022692"/>
    </source>
</evidence>
<keyword evidence="3" id="KW-1003">Cell membrane</keyword>
<evidence type="ECO:0000313" key="11">
    <source>
        <dbReference type="Proteomes" id="UP000195569"/>
    </source>
</evidence>
<comment type="subcellular location">
    <subcellularLocation>
        <location evidence="1">Cell inner membrane</location>
        <topology evidence="1">Multi-pass membrane protein</topology>
    </subcellularLocation>
    <subcellularLocation>
        <location evidence="8">Cell membrane</location>
        <topology evidence="8">Multi-pass membrane protein</topology>
    </subcellularLocation>
</comment>
<reference evidence="10" key="1">
    <citation type="submission" date="2016-12" db="EMBL/GenBank/DDBJ databases">
        <authorList>
            <person name="Moulin L."/>
        </authorList>
    </citation>
    <scope>NUCLEOTIDE SEQUENCE [LARGE SCALE GENOMIC DNA]</scope>
    <source>
        <strain evidence="10">STM 7183</strain>
    </source>
</reference>
<evidence type="ECO:0000256" key="1">
    <source>
        <dbReference type="ARBA" id="ARBA00004429"/>
    </source>
</evidence>
<evidence type="ECO:0000256" key="6">
    <source>
        <dbReference type="ARBA" id="ARBA00022989"/>
    </source>
</evidence>
<feature type="transmembrane region" description="Helical" evidence="8">
    <location>
        <begin position="242"/>
        <end position="267"/>
    </location>
</feature>
<name>A0A1N7S2G6_9BURK</name>
<evidence type="ECO:0000259" key="9">
    <source>
        <dbReference type="PROSITE" id="PS50928"/>
    </source>
</evidence>
<evidence type="ECO:0000256" key="4">
    <source>
        <dbReference type="ARBA" id="ARBA00022519"/>
    </source>
</evidence>
<dbReference type="InterPro" id="IPR000515">
    <property type="entry name" value="MetI-like"/>
</dbReference>
<organism evidence="10 11">
    <name type="scientific">Paraburkholderia piptadeniae</name>
    <dbReference type="NCBI Taxonomy" id="1701573"/>
    <lineage>
        <taxon>Bacteria</taxon>
        <taxon>Pseudomonadati</taxon>
        <taxon>Pseudomonadota</taxon>
        <taxon>Betaproteobacteria</taxon>
        <taxon>Burkholderiales</taxon>
        <taxon>Burkholderiaceae</taxon>
        <taxon>Paraburkholderia</taxon>
    </lineage>
</organism>
<keyword evidence="11" id="KW-1185">Reference proteome</keyword>
<evidence type="ECO:0000256" key="7">
    <source>
        <dbReference type="ARBA" id="ARBA00023136"/>
    </source>
</evidence>
<keyword evidence="2 8" id="KW-0813">Transport</keyword>
<keyword evidence="7 8" id="KW-0472">Membrane</keyword>
<comment type="similarity">
    <text evidence="8">Belongs to the binding-protein-dependent transport system permease family.</text>
</comment>
<feature type="transmembrane region" description="Helical" evidence="8">
    <location>
        <begin position="147"/>
        <end position="170"/>
    </location>
</feature>
<dbReference type="GO" id="GO:0005886">
    <property type="term" value="C:plasma membrane"/>
    <property type="evidence" value="ECO:0007669"/>
    <property type="project" value="UniProtKB-SubCell"/>
</dbReference>
<keyword evidence="4" id="KW-0997">Cell inner membrane</keyword>
<dbReference type="PROSITE" id="PS50928">
    <property type="entry name" value="ABC_TM1"/>
    <property type="match status" value="1"/>
</dbReference>
<dbReference type="GO" id="GO:0055085">
    <property type="term" value="P:transmembrane transport"/>
    <property type="evidence" value="ECO:0007669"/>
    <property type="project" value="InterPro"/>
</dbReference>
<feature type="domain" description="ABC transmembrane type-1" evidence="9">
    <location>
        <begin position="76"/>
        <end position="265"/>
    </location>
</feature>
<evidence type="ECO:0000256" key="8">
    <source>
        <dbReference type="RuleBase" id="RU363032"/>
    </source>
</evidence>
<dbReference type="AlphaFoldDB" id="A0A1N7S2G6"/>
<dbReference type="Proteomes" id="UP000195569">
    <property type="component" value="Unassembled WGS sequence"/>
</dbReference>
<evidence type="ECO:0000313" key="10">
    <source>
        <dbReference type="EMBL" id="SIT41539.1"/>
    </source>
</evidence>
<accession>A0A1N7S2G6</accession>
<protein>
    <submittedName>
        <fullName evidence="10">Spermidine/putrescine transport system permease protein PotC</fullName>
    </submittedName>
</protein>
<comment type="caution">
    <text evidence="10">The sequence shown here is derived from an EMBL/GenBank/DDBJ whole genome shotgun (WGS) entry which is preliminary data.</text>
</comment>
<feature type="transmembrane region" description="Helical" evidence="8">
    <location>
        <begin position="80"/>
        <end position="99"/>
    </location>
</feature>
<keyword evidence="6 8" id="KW-1133">Transmembrane helix</keyword>